<gene>
    <name evidence="3" type="ORF">SGFS_031090</name>
</gene>
<dbReference type="PANTHER" id="PTHR23416">
    <property type="entry name" value="SIALIC ACID SYNTHASE-RELATED"/>
    <property type="match status" value="1"/>
</dbReference>
<protein>
    <recommendedName>
        <fullName evidence="5">Acetyltransferase</fullName>
    </recommendedName>
</protein>
<evidence type="ECO:0000256" key="1">
    <source>
        <dbReference type="ARBA" id="ARBA00007274"/>
    </source>
</evidence>
<dbReference type="InterPro" id="IPR011004">
    <property type="entry name" value="Trimer_LpxA-like_sf"/>
</dbReference>
<evidence type="ECO:0008006" key="5">
    <source>
        <dbReference type="Google" id="ProtNLM"/>
    </source>
</evidence>
<evidence type="ECO:0000313" key="3">
    <source>
        <dbReference type="EMBL" id="BBC31815.1"/>
    </source>
</evidence>
<dbReference type="Gene3D" id="2.160.10.10">
    <property type="entry name" value="Hexapeptide repeat proteins"/>
    <property type="match status" value="2"/>
</dbReference>
<sequence length="404" mass="42879">MRHWPVDRPGVDPSVRIHCEELKLAPDVIIGAGTVLVGDRIEIAEGTVIGPGCDVRASQVRIGPGSEFDRDVRVLVAERFEVGAAARMARGARITCRSFTAGNLLYFGDESVVGYGGTTTSTAHVSVGSRVTIGQHSILNANLPITIGDNVGTGSYLSIWTHGYHFGHGPLDGFETAYAPVTVEDNVWLGFQITILPGVSVGRNTMVAAGAVVSRSLPENVMAAGVPAKVKKTIAARQLTPGDAVKALTAVVDKWAEELRWKGHQVSHRGEDGIWTARLSPAGTASSEELSVSVRSRHQPAPAMGGASHHAVIFVDGLPDGFERDHPDVSYFDVRGGGMGGPRTGLSEDLRNELRRHAMPCGERHTFTSIKPEPFGRLSRVGITGELSDGARREAGADVVDGAH</sequence>
<dbReference type="Proteomes" id="UP001321542">
    <property type="component" value="Chromosome"/>
</dbReference>
<dbReference type="InterPro" id="IPR051159">
    <property type="entry name" value="Hexapeptide_acetyltransf"/>
</dbReference>
<dbReference type="PANTHER" id="PTHR23416:SF23">
    <property type="entry name" value="ACETYLTRANSFERASE C18B11.09C-RELATED"/>
    <property type="match status" value="1"/>
</dbReference>
<reference evidence="3 4" key="2">
    <citation type="journal article" date="2023" name="ChemBioChem">
        <title>Acyltransferase Domain Exchange between Two Independent Type I Polyketide Synthases in the Same Producer Strain of Macrolide Antibiotics.</title>
        <authorList>
            <person name="Kudo F."/>
            <person name="Kishikawa K."/>
            <person name="Tsuboi K."/>
            <person name="Kido T."/>
            <person name="Usui T."/>
            <person name="Hashimoto J."/>
            <person name="Shin-Ya K."/>
            <person name="Miyanaga A."/>
            <person name="Eguchi T."/>
        </authorList>
    </citation>
    <scope>NUCLEOTIDE SEQUENCE [LARGE SCALE GENOMIC DNA]</scope>
    <source>
        <strain evidence="3 4">A-8890</strain>
    </source>
</reference>
<evidence type="ECO:0000313" key="4">
    <source>
        <dbReference type="Proteomes" id="UP001321542"/>
    </source>
</evidence>
<comment type="similarity">
    <text evidence="1">Belongs to the transferase hexapeptide repeat family.</text>
</comment>
<accession>A0ABN5VFH2</accession>
<reference evidence="3 4" key="1">
    <citation type="journal article" date="2010" name="ChemBioChem">
        <title>Cloning and characterization of the biosynthetic gene cluster of 16-membered macrolide antibiotic FD-891: involvement of a dual functional cytochrome P450 monooxygenase catalyzing epoxidation and hydroxylation.</title>
        <authorList>
            <person name="Kudo F."/>
            <person name="Motegi A."/>
            <person name="Mizoue K."/>
            <person name="Eguchi T."/>
        </authorList>
    </citation>
    <scope>NUCLEOTIDE SEQUENCE [LARGE SCALE GENOMIC DNA]</scope>
    <source>
        <strain evidence="3 4">A-8890</strain>
    </source>
</reference>
<evidence type="ECO:0000256" key="2">
    <source>
        <dbReference type="ARBA" id="ARBA00022679"/>
    </source>
</evidence>
<keyword evidence="4" id="KW-1185">Reference proteome</keyword>
<proteinExistence type="inferred from homology"/>
<dbReference type="InterPro" id="IPR001451">
    <property type="entry name" value="Hexapep"/>
</dbReference>
<name>A0ABN5VFH2_9ACTN</name>
<dbReference type="Pfam" id="PF00132">
    <property type="entry name" value="Hexapep"/>
    <property type="match status" value="1"/>
</dbReference>
<dbReference type="SUPFAM" id="SSF51161">
    <property type="entry name" value="Trimeric LpxA-like enzymes"/>
    <property type="match status" value="1"/>
</dbReference>
<dbReference type="RefSeq" id="WP_286250638.1">
    <property type="nucleotide sequence ID" value="NZ_AP018448.1"/>
</dbReference>
<dbReference type="CDD" id="cd04647">
    <property type="entry name" value="LbH_MAT_like"/>
    <property type="match status" value="1"/>
</dbReference>
<dbReference type="EMBL" id="AP018448">
    <property type="protein sequence ID" value="BBC31815.1"/>
    <property type="molecule type" value="Genomic_DNA"/>
</dbReference>
<keyword evidence="2" id="KW-0808">Transferase</keyword>
<organism evidence="3 4">
    <name type="scientific">Streptomyces graminofaciens</name>
    <dbReference type="NCBI Taxonomy" id="68212"/>
    <lineage>
        <taxon>Bacteria</taxon>
        <taxon>Bacillati</taxon>
        <taxon>Actinomycetota</taxon>
        <taxon>Actinomycetes</taxon>
        <taxon>Kitasatosporales</taxon>
        <taxon>Streptomycetaceae</taxon>
        <taxon>Streptomyces</taxon>
    </lineage>
</organism>